<evidence type="ECO:0000313" key="3">
    <source>
        <dbReference type="EMBL" id="MDO7930454.1"/>
    </source>
</evidence>
<sequence>MTSSVLLERTDDLLEKIYSLLPSPAPHLLFNETELVDCKEQSPIWLEIMDNTPLLDAIHLEPEHWPGLLIESTSSTNVLLAHLRRILFIHFDQIRRGVLRYSNPVTASYFFGINDAQANAQWLGPISRLSWYGGTWTDYALDRQRWQSTENPHVRDWQCPDESFTPHLDAIHEHALQRQEQERFACNWWRKRSDTSFPQTLIYLAEGMSQGFGEEQDVMKRYLSLRAQYPTSLIQLTDEHDNNEKRLHDLQQSLEQQVQNKGFHS</sequence>
<dbReference type="InterPro" id="IPR025391">
    <property type="entry name" value="DUF4123"/>
</dbReference>
<evidence type="ECO:0000313" key="4">
    <source>
        <dbReference type="Proteomes" id="UP001223016"/>
    </source>
</evidence>
<proteinExistence type="predicted"/>
<comment type="caution">
    <text evidence="3">The sequence shown here is derived from an EMBL/GenBank/DDBJ whole genome shotgun (WGS) entry which is preliminary data.</text>
</comment>
<organism evidence="3 4">
    <name type="scientific">Pseudomonas serbiensis</name>
    <dbReference type="NCBI Taxonomy" id="3064350"/>
    <lineage>
        <taxon>Bacteria</taxon>
        <taxon>Pseudomonadati</taxon>
        <taxon>Pseudomonadota</taxon>
        <taxon>Gammaproteobacteria</taxon>
        <taxon>Pseudomonadales</taxon>
        <taxon>Pseudomonadaceae</taxon>
        <taxon>Pseudomonas</taxon>
    </lineage>
</organism>
<gene>
    <name evidence="3" type="ORF">Q6A51_27180</name>
</gene>
<keyword evidence="4" id="KW-1185">Reference proteome</keyword>
<evidence type="ECO:0000256" key="1">
    <source>
        <dbReference type="SAM" id="Coils"/>
    </source>
</evidence>
<dbReference type="EMBL" id="JAUQOO010000047">
    <property type="protein sequence ID" value="MDO7930454.1"/>
    <property type="molecule type" value="Genomic_DNA"/>
</dbReference>
<reference evidence="3 4" key="1">
    <citation type="submission" date="2023-07" db="EMBL/GenBank/DDBJ databases">
        <title>Identification of four novel Pseudomonas species associated with bacterial leaf spot of cucurbits.</title>
        <authorList>
            <person name="Fullem K.R."/>
        </authorList>
    </citation>
    <scope>NUCLEOTIDE SEQUENCE [LARGE SCALE GENOMIC DNA]</scope>
    <source>
        <strain evidence="3 4">KFB 138</strain>
    </source>
</reference>
<evidence type="ECO:0000259" key="2">
    <source>
        <dbReference type="Pfam" id="PF13503"/>
    </source>
</evidence>
<feature type="coiled-coil region" evidence="1">
    <location>
        <begin position="233"/>
        <end position="260"/>
    </location>
</feature>
<feature type="domain" description="DUF4123" evidence="2">
    <location>
        <begin position="10"/>
        <end position="107"/>
    </location>
</feature>
<dbReference type="Pfam" id="PF13503">
    <property type="entry name" value="DUF4123"/>
    <property type="match status" value="1"/>
</dbReference>
<keyword evidence="1" id="KW-0175">Coiled coil</keyword>
<protein>
    <submittedName>
        <fullName evidence="3">DUF4123 domain-containing protein</fullName>
    </submittedName>
</protein>
<name>A0ABT9CYT6_9PSED</name>
<dbReference type="Proteomes" id="UP001223016">
    <property type="component" value="Unassembled WGS sequence"/>
</dbReference>
<accession>A0ABT9CYT6</accession>